<dbReference type="CDD" id="cd07103">
    <property type="entry name" value="ALDH_F5_SSADH_GabD"/>
    <property type="match status" value="1"/>
</dbReference>
<evidence type="ECO:0000256" key="7">
    <source>
        <dbReference type="ARBA" id="ARBA00050387"/>
    </source>
</evidence>
<dbReference type="GO" id="GO:0046394">
    <property type="term" value="P:carboxylic acid biosynthetic process"/>
    <property type="evidence" value="ECO:0007669"/>
    <property type="project" value="UniProtKB-ARBA"/>
</dbReference>
<evidence type="ECO:0000256" key="11">
    <source>
        <dbReference type="RuleBase" id="RU003345"/>
    </source>
</evidence>
<evidence type="ECO:0000256" key="8">
    <source>
        <dbReference type="ARBA" id="ARBA00052698"/>
    </source>
</evidence>
<keyword evidence="14" id="KW-1185">Reference proteome</keyword>
<dbReference type="PANTHER" id="PTHR43353">
    <property type="entry name" value="SUCCINATE-SEMIALDEHYDE DEHYDROGENASE, MITOCHONDRIAL"/>
    <property type="match status" value="1"/>
</dbReference>
<dbReference type="EC" id="1.2.1.24" evidence="3"/>
<keyword evidence="5 11" id="KW-0560">Oxidoreductase</keyword>
<dbReference type="PROSITE" id="PS00687">
    <property type="entry name" value="ALDEHYDE_DEHYDR_GLU"/>
    <property type="match status" value="1"/>
</dbReference>
<dbReference type="GO" id="GO:0004777">
    <property type="term" value="F:succinate-semialdehyde dehydrogenase (NAD+) activity"/>
    <property type="evidence" value="ECO:0007669"/>
    <property type="project" value="UniProtKB-EC"/>
</dbReference>
<evidence type="ECO:0000256" key="10">
    <source>
        <dbReference type="PROSITE-ProRule" id="PRU10007"/>
    </source>
</evidence>
<dbReference type="FunFam" id="3.40.605.10:FF:000005">
    <property type="entry name" value="Succinate-semialdehyde dehydrogenase I"/>
    <property type="match status" value="1"/>
</dbReference>
<dbReference type="EMBL" id="MDDG01000004">
    <property type="protein sequence ID" value="OQE42331.1"/>
    <property type="molecule type" value="Genomic_DNA"/>
</dbReference>
<comment type="catalytic activity">
    <reaction evidence="8">
        <text>succinate semialdehyde + NAD(+) + H2O = succinate + NADH + 2 H(+)</text>
        <dbReference type="Rhea" id="RHEA:13217"/>
        <dbReference type="ChEBI" id="CHEBI:15377"/>
        <dbReference type="ChEBI" id="CHEBI:15378"/>
        <dbReference type="ChEBI" id="CHEBI:30031"/>
        <dbReference type="ChEBI" id="CHEBI:57540"/>
        <dbReference type="ChEBI" id="CHEBI:57706"/>
        <dbReference type="ChEBI" id="CHEBI:57945"/>
        <dbReference type="EC" id="1.2.1.16"/>
    </reaction>
</comment>
<dbReference type="Gene3D" id="3.40.309.10">
    <property type="entry name" value="Aldehyde Dehydrogenase, Chain A, domain 2"/>
    <property type="match status" value="2"/>
</dbReference>
<evidence type="ECO:0000313" key="14">
    <source>
        <dbReference type="Proteomes" id="UP000191500"/>
    </source>
</evidence>
<evidence type="ECO:0000256" key="4">
    <source>
        <dbReference type="ARBA" id="ARBA00019842"/>
    </source>
</evidence>
<comment type="similarity">
    <text evidence="2 11">Belongs to the aldehyde dehydrogenase family.</text>
</comment>
<name>A0A1V6UV70_9EURO</name>
<dbReference type="STRING" id="36646.A0A1V6UV70"/>
<sequence>MATNIELKDPSLLIGQNYIDGKWVDAASGKRFNVTDPASGKLIGSCPESDTKDAQRAIESAAAALPAWRSRTGRNRSRILRRWYELVMENQEDLATLITWENGKAKPDAATEVLFASSFLEWFAEEAARIYGDVIPHSQPSFRVSVLKEPIGVCGLITPWNFPAAMITRKLGPALAAGCTVVVKTAGETPFTANALLKLGERAGIPSGVINSVTALENTPEIGQALCLSNTVRKISFTGSTRVGRLLMQQSSNSLKKLGLELGGNAPFIVFEDADLSLAVAAAIGSKFKSSGQTCVCSNRIFVQESIYDEFIKMFKSAVSQFQVGNGFDAKTTHGPLVTPAAVERVAGLVNDAVKRGAKVELGGKRRPDLGPNFFEPTILTNVSLDMSVANEEIFGPVAPIFSFKTEDEVVAASNACDFGMVAVNTGTVSDASSPFGGIKQSGMGREGSKYGIDDYLQTKTVVTGNVNVVHKSLL</sequence>
<evidence type="ECO:0000256" key="5">
    <source>
        <dbReference type="ARBA" id="ARBA00023002"/>
    </source>
</evidence>
<feature type="active site" evidence="10">
    <location>
        <position position="261"/>
    </location>
</feature>
<protein>
    <recommendedName>
        <fullName evidence="4">Succinate-semialdehyde dehydrogenase, mitochondrial</fullName>
        <ecNumber evidence="9">1.2.1.16</ecNumber>
        <ecNumber evidence="3">1.2.1.24</ecNumber>
    </recommendedName>
    <alternativeName>
        <fullName evidence="6">NAD(+)-dependent succinic semialdehyde dehydrogenase</fullName>
    </alternativeName>
</protein>
<gene>
    <name evidence="13" type="ORF">PENCOP_c004G08039</name>
</gene>
<evidence type="ECO:0000256" key="3">
    <source>
        <dbReference type="ARBA" id="ARBA00013051"/>
    </source>
</evidence>
<dbReference type="SUPFAM" id="SSF53720">
    <property type="entry name" value="ALDH-like"/>
    <property type="match status" value="1"/>
</dbReference>
<dbReference type="InterPro" id="IPR029510">
    <property type="entry name" value="Ald_DH_CS_GLU"/>
</dbReference>
<dbReference type="FunFam" id="3.40.309.10:FF:000004">
    <property type="entry name" value="Succinate-semialdehyde dehydrogenase I"/>
    <property type="match status" value="1"/>
</dbReference>
<dbReference type="PROSITE" id="PS00070">
    <property type="entry name" value="ALDEHYDE_DEHYDR_CYS"/>
    <property type="match status" value="1"/>
</dbReference>
<dbReference type="Proteomes" id="UP000191500">
    <property type="component" value="Unassembled WGS sequence"/>
</dbReference>
<dbReference type="Pfam" id="PF00171">
    <property type="entry name" value="Aldedh"/>
    <property type="match status" value="1"/>
</dbReference>
<comment type="pathway">
    <text evidence="1">Amino-acid degradation; 4-aminobutanoate degradation.</text>
</comment>
<feature type="domain" description="Aldehyde dehydrogenase" evidence="12">
    <location>
        <begin position="23"/>
        <end position="420"/>
    </location>
</feature>
<accession>A0A1V6UV70</accession>
<evidence type="ECO:0000256" key="1">
    <source>
        <dbReference type="ARBA" id="ARBA00005176"/>
    </source>
</evidence>
<evidence type="ECO:0000256" key="6">
    <source>
        <dbReference type="ARBA" id="ARBA00030806"/>
    </source>
</evidence>
<dbReference type="FunFam" id="3.40.605.10:FF:000026">
    <property type="entry name" value="Aldehyde dehydrogenase, putative"/>
    <property type="match status" value="1"/>
</dbReference>
<dbReference type="InterPro" id="IPR015590">
    <property type="entry name" value="Aldehyde_DH_dom"/>
</dbReference>
<evidence type="ECO:0000256" key="2">
    <source>
        <dbReference type="ARBA" id="ARBA00009986"/>
    </source>
</evidence>
<dbReference type="Gene3D" id="3.40.605.10">
    <property type="entry name" value="Aldehyde Dehydrogenase, Chain A, domain 1"/>
    <property type="match status" value="2"/>
</dbReference>
<dbReference type="InterPro" id="IPR016163">
    <property type="entry name" value="Ald_DH_C"/>
</dbReference>
<dbReference type="GO" id="GO:0004030">
    <property type="term" value="F:aldehyde dehydrogenase [NAD(P)+] activity"/>
    <property type="evidence" value="ECO:0007669"/>
    <property type="project" value="UniProtKB-ARBA"/>
</dbReference>
<dbReference type="GO" id="GO:0009450">
    <property type="term" value="P:gamma-aminobutyric acid catabolic process"/>
    <property type="evidence" value="ECO:0007669"/>
    <property type="project" value="TreeGrafter"/>
</dbReference>
<proteinExistence type="inferred from homology"/>
<reference evidence="14" key="1">
    <citation type="journal article" date="2017" name="Nat. Microbiol.">
        <title>Global analysis of biosynthetic gene clusters reveals vast potential of secondary metabolite production in Penicillium species.</title>
        <authorList>
            <person name="Nielsen J.C."/>
            <person name="Grijseels S."/>
            <person name="Prigent S."/>
            <person name="Ji B."/>
            <person name="Dainat J."/>
            <person name="Nielsen K.F."/>
            <person name="Frisvad J.C."/>
            <person name="Workman M."/>
            <person name="Nielsen J."/>
        </authorList>
    </citation>
    <scope>NUCLEOTIDE SEQUENCE [LARGE SCALE GENOMIC DNA]</scope>
    <source>
        <strain evidence="14">IBT 31321</strain>
    </source>
</reference>
<evidence type="ECO:0000313" key="13">
    <source>
        <dbReference type="EMBL" id="OQE42331.1"/>
    </source>
</evidence>
<evidence type="ECO:0000259" key="12">
    <source>
        <dbReference type="Pfam" id="PF00171"/>
    </source>
</evidence>
<dbReference type="AlphaFoldDB" id="A0A1V6UV70"/>
<dbReference type="InterPro" id="IPR016162">
    <property type="entry name" value="Ald_DH_N"/>
</dbReference>
<dbReference type="GO" id="GO:0005737">
    <property type="term" value="C:cytoplasm"/>
    <property type="evidence" value="ECO:0007669"/>
    <property type="project" value="TreeGrafter"/>
</dbReference>
<evidence type="ECO:0000256" key="9">
    <source>
        <dbReference type="ARBA" id="ARBA00067047"/>
    </source>
</evidence>
<comment type="caution">
    <text evidence="13">The sequence shown here is derived from an EMBL/GenBank/DDBJ whole genome shotgun (WGS) entry which is preliminary data.</text>
</comment>
<dbReference type="PANTHER" id="PTHR43353:SF11">
    <property type="entry name" value="SUCCINATE SEMIALDEHYDE DEHYDROGENASE (EUROFUNG)"/>
    <property type="match status" value="1"/>
</dbReference>
<dbReference type="InterPro" id="IPR016160">
    <property type="entry name" value="Ald_DH_CS_CYS"/>
</dbReference>
<organism evidence="13 14">
    <name type="scientific">Penicillium coprophilum</name>
    <dbReference type="NCBI Taxonomy" id="36646"/>
    <lineage>
        <taxon>Eukaryota</taxon>
        <taxon>Fungi</taxon>
        <taxon>Dikarya</taxon>
        <taxon>Ascomycota</taxon>
        <taxon>Pezizomycotina</taxon>
        <taxon>Eurotiomycetes</taxon>
        <taxon>Eurotiomycetidae</taxon>
        <taxon>Eurotiales</taxon>
        <taxon>Aspergillaceae</taxon>
        <taxon>Penicillium</taxon>
    </lineage>
</organism>
<comment type="catalytic activity">
    <reaction evidence="7">
        <text>succinate semialdehyde + NADP(+) + H2O = succinate + NADPH + 2 H(+)</text>
        <dbReference type="Rhea" id="RHEA:13213"/>
        <dbReference type="ChEBI" id="CHEBI:15377"/>
        <dbReference type="ChEBI" id="CHEBI:15378"/>
        <dbReference type="ChEBI" id="CHEBI:30031"/>
        <dbReference type="ChEBI" id="CHEBI:57706"/>
        <dbReference type="ChEBI" id="CHEBI:57783"/>
        <dbReference type="ChEBI" id="CHEBI:58349"/>
        <dbReference type="EC" id="1.2.1.16"/>
    </reaction>
</comment>
<dbReference type="EC" id="1.2.1.16" evidence="9"/>
<dbReference type="InterPro" id="IPR016161">
    <property type="entry name" value="Ald_DH/histidinol_DH"/>
</dbReference>
<dbReference type="InterPro" id="IPR050740">
    <property type="entry name" value="Aldehyde_DH_Superfamily"/>
</dbReference>